<name>A0ABP8LCC4_9BACT</name>
<protein>
    <recommendedName>
        <fullName evidence="4">LTXXQ motif family protein</fullName>
    </recommendedName>
</protein>
<keyword evidence="3" id="KW-1185">Reference proteome</keyword>
<sequence>MKHYALLVLLFCAFTLSGTAALAQDRHSHERKENVEAAKVAYLTDKMGLTPEQAQKFWPIYNEHEAKRRELVKGYRIDFRQDVDALTDEQVQARVDKIFDLKAKELALDKEYSYKYQKVISVKQLVKLYRGERAFTKLLLRRLDDKKINQ</sequence>
<organism evidence="2 3">
    <name type="scientific">Pontibacter saemangeumensis</name>
    <dbReference type="NCBI Taxonomy" id="1084525"/>
    <lineage>
        <taxon>Bacteria</taxon>
        <taxon>Pseudomonadati</taxon>
        <taxon>Bacteroidota</taxon>
        <taxon>Cytophagia</taxon>
        <taxon>Cytophagales</taxon>
        <taxon>Hymenobacteraceae</taxon>
        <taxon>Pontibacter</taxon>
    </lineage>
</organism>
<evidence type="ECO:0008006" key="4">
    <source>
        <dbReference type="Google" id="ProtNLM"/>
    </source>
</evidence>
<dbReference type="Gene3D" id="1.20.120.1490">
    <property type="match status" value="1"/>
</dbReference>
<dbReference type="RefSeq" id="WP_345156802.1">
    <property type="nucleotide sequence ID" value="NZ_BAABHC010000002.1"/>
</dbReference>
<feature type="chain" id="PRO_5046730987" description="LTXXQ motif family protein" evidence="1">
    <location>
        <begin position="24"/>
        <end position="150"/>
    </location>
</feature>
<keyword evidence="1" id="KW-0732">Signal</keyword>
<comment type="caution">
    <text evidence="2">The sequence shown here is derived from an EMBL/GenBank/DDBJ whole genome shotgun (WGS) entry which is preliminary data.</text>
</comment>
<reference evidence="3" key="1">
    <citation type="journal article" date="2019" name="Int. J. Syst. Evol. Microbiol.">
        <title>The Global Catalogue of Microorganisms (GCM) 10K type strain sequencing project: providing services to taxonomists for standard genome sequencing and annotation.</title>
        <authorList>
            <consortium name="The Broad Institute Genomics Platform"/>
            <consortium name="The Broad Institute Genome Sequencing Center for Infectious Disease"/>
            <person name="Wu L."/>
            <person name="Ma J."/>
        </authorList>
    </citation>
    <scope>NUCLEOTIDE SEQUENCE [LARGE SCALE GENOMIC DNA]</scope>
    <source>
        <strain evidence="3">JCM 17926</strain>
    </source>
</reference>
<evidence type="ECO:0000313" key="2">
    <source>
        <dbReference type="EMBL" id="GAA4425764.1"/>
    </source>
</evidence>
<feature type="signal peptide" evidence="1">
    <location>
        <begin position="1"/>
        <end position="23"/>
    </location>
</feature>
<accession>A0ABP8LCC4</accession>
<gene>
    <name evidence="2" type="ORF">GCM10023188_07030</name>
</gene>
<evidence type="ECO:0000313" key="3">
    <source>
        <dbReference type="Proteomes" id="UP001500552"/>
    </source>
</evidence>
<dbReference type="EMBL" id="BAABHC010000002">
    <property type="protein sequence ID" value="GAA4425764.1"/>
    <property type="molecule type" value="Genomic_DNA"/>
</dbReference>
<evidence type="ECO:0000256" key="1">
    <source>
        <dbReference type="SAM" id="SignalP"/>
    </source>
</evidence>
<proteinExistence type="predicted"/>
<dbReference type="Proteomes" id="UP001500552">
    <property type="component" value="Unassembled WGS sequence"/>
</dbReference>